<evidence type="ECO:0000256" key="1">
    <source>
        <dbReference type="SAM" id="MobiDB-lite"/>
    </source>
</evidence>
<keyword evidence="3" id="KW-1185">Reference proteome</keyword>
<dbReference type="Proteomes" id="UP001189429">
    <property type="component" value="Unassembled WGS sequence"/>
</dbReference>
<reference evidence="2" key="1">
    <citation type="submission" date="2023-10" db="EMBL/GenBank/DDBJ databases">
        <authorList>
            <person name="Chen Y."/>
            <person name="Shah S."/>
            <person name="Dougan E. K."/>
            <person name="Thang M."/>
            <person name="Chan C."/>
        </authorList>
    </citation>
    <scope>NUCLEOTIDE SEQUENCE [LARGE SCALE GENOMIC DNA]</scope>
</reference>
<accession>A0ABN9QA45</accession>
<protein>
    <submittedName>
        <fullName evidence="2">Uncharacterized protein</fullName>
    </submittedName>
</protein>
<proteinExistence type="predicted"/>
<evidence type="ECO:0000313" key="2">
    <source>
        <dbReference type="EMBL" id="CAK0801678.1"/>
    </source>
</evidence>
<dbReference type="EMBL" id="CAUYUJ010002636">
    <property type="protein sequence ID" value="CAK0801678.1"/>
    <property type="molecule type" value="Genomic_DNA"/>
</dbReference>
<feature type="region of interest" description="Disordered" evidence="1">
    <location>
        <begin position="1168"/>
        <end position="1200"/>
    </location>
</feature>
<name>A0ABN9QA45_9DINO</name>
<gene>
    <name evidence="2" type="ORF">PCOR1329_LOCUS9460</name>
</gene>
<sequence>MVLMLQLNYAGAEAGQGLEPVVEGPQLLSRAQGQLLDVASLLPTDATWVANASDDLPATVANRVAREDLLAALAIIKELVDGTITPGKITLTDKLFFVLLRYGEVYRSHDGELYFYDHSITPKGWWENRKDSIVDMRPSLNMAEGMLYLICQDVPEELVWCWDHVGHALRQAMSTAFHHGTSLVEFPSECRQQAKLSWDRNLKVTKGKKYMAHSLAKLAEILSNLPVYYEQDSARGAKSDIWKAFTAKLNTDKPPSQGFVFDDGYRDASMAQAEPDPQNNCYFRVPFKYEEVNVALADCPVVRGRQYSLSDVRAVVHDYIDSFFFKNDGYFATSCAATYCAFFGIHVPVMTSSLFGKQNSATLDPSIFVDDNEWRKSAHFGLHKKRVCIKESKTGSSHMRINVDVLKRFIAGEELIVRANFGFSSEVRFNRMKKQQSCNYDDVAPIMSVPRSVAALDLEGHGEEAAPRKSPTESVDRRFLTSAVGLATLVTDVKDVSTRWYIRRLTNQQCEPRPKCVMDSSSGAGNGRFGGSDTDWDTLAGCLKKLWQEEGKKTPAEARKLSKGRGRQVGDWKVAKELCSGLDVPRASAYAKFVSLAKSCGPLADYLVQEDTDVNFFGKQQRYALLFPVMAGVMLQLSRDFKIPAPAAPPSERWLMGARPGDADHFLSDDEQELRQIGSSVVCSVADVVDIAALIGHVESGADRRQVQVQGYARLLDNRGTASTEAAADGEQRPLKSLLRKYVKQGYGRLHTVGPSLQKITREARCAALAGIPGGVLELDIKVAFFSLLVVALKRHEQICVEAEFPLLCDIASNWGGWKSFVSGYFDVGVDVAKKLLISATSPYGRQSPDPAQRPDWLPHLDCVQTELSNACRFLLEHDALYQEVAKARPECSSLHIFLGELECRVMMSMKHILEEAGAVPISLVYDGIYFRPMGLDVHDEGFIGLVTAVEAEHGVSLHLKDLSGAEIPWRSSAPEPGEGARGQGGAPPSPPYHNDFSSLLAAACEKSQQKLQAVPGENMCAVSALANMDLVAGEPSQSKFACGPYSYRQLQHIYPSLAFQEAQLSDVICADAAHFFLLHIGAPGTRGHAVGLRAHGDSRQMLVFDSHQDFVMQIGDEALYDLITQWDEGRRHARLLQVTEDGPVDGNAESDLLELIAGSSRPCVKKPAGQGCLRRPAEAPSFPTPRKGRARAAARSLVGRTAKASAKSKAYRNTKYVRHGKPTTKSRGDRDKWSIDLESILEMPDDKLYRRCIRDNILDNKEGKMCNRKGCQKFTVPHAHHPVFSTGWGATHSPFKKQVAILFSILAGGSNPTIRRLISSANHKAIERISIAVKKQREKFVKKREKTIVFGVGNDRDWRDAEADEAVFGRAAKADDPESVEWEQWAGIVERGRPESLVLAKTTAAPTVKRAPGPGAIRKVDWAPLANRYLKGRRIILHTDRAKSYAMRVEGVLHDSVRHCKKRVKKNGKWVWMKPCYARLATHKLPCGRKLRTKAGSQVIDSAWKYIRSTLGGQTMVPNSETAATAIRSAQWLYWHRGKDLWAEMGSTFCANFWRR</sequence>
<organism evidence="2 3">
    <name type="scientific">Prorocentrum cordatum</name>
    <dbReference type="NCBI Taxonomy" id="2364126"/>
    <lineage>
        <taxon>Eukaryota</taxon>
        <taxon>Sar</taxon>
        <taxon>Alveolata</taxon>
        <taxon>Dinophyceae</taxon>
        <taxon>Prorocentrales</taxon>
        <taxon>Prorocentraceae</taxon>
        <taxon>Prorocentrum</taxon>
    </lineage>
</organism>
<feature type="region of interest" description="Disordered" evidence="1">
    <location>
        <begin position="969"/>
        <end position="990"/>
    </location>
</feature>
<comment type="caution">
    <text evidence="2">The sequence shown here is derived from an EMBL/GenBank/DDBJ whole genome shotgun (WGS) entry which is preliminary data.</text>
</comment>
<evidence type="ECO:0000313" key="3">
    <source>
        <dbReference type="Proteomes" id="UP001189429"/>
    </source>
</evidence>